<dbReference type="PANTHER" id="PTHR11439">
    <property type="entry name" value="GAG-POL-RELATED RETROTRANSPOSON"/>
    <property type="match status" value="1"/>
</dbReference>
<feature type="region of interest" description="Disordered" evidence="2">
    <location>
        <begin position="868"/>
        <end position="896"/>
    </location>
</feature>
<dbReference type="EMBL" id="BKCJ010010662">
    <property type="protein sequence ID" value="GEU92583.1"/>
    <property type="molecule type" value="Genomic_DNA"/>
</dbReference>
<dbReference type="Pfam" id="PF22936">
    <property type="entry name" value="Pol_BBD"/>
    <property type="match status" value="1"/>
</dbReference>
<dbReference type="GO" id="GO:0004190">
    <property type="term" value="F:aspartic-type endopeptidase activity"/>
    <property type="evidence" value="ECO:0007669"/>
    <property type="project" value="UniProtKB-KW"/>
</dbReference>
<dbReference type="InterPro" id="IPR057670">
    <property type="entry name" value="SH3_retrovirus"/>
</dbReference>
<dbReference type="InterPro" id="IPR054722">
    <property type="entry name" value="PolX-like_BBD"/>
</dbReference>
<feature type="domain" description="Retrotransposon Copia-like N-terminal" evidence="3">
    <location>
        <begin position="24"/>
        <end position="70"/>
    </location>
</feature>
<feature type="domain" description="Retroviral polymerase SH3-like" evidence="5">
    <location>
        <begin position="486"/>
        <end position="545"/>
    </location>
</feature>
<evidence type="ECO:0000313" key="6">
    <source>
        <dbReference type="EMBL" id="GEU92583.1"/>
    </source>
</evidence>
<dbReference type="SUPFAM" id="SSF53098">
    <property type="entry name" value="Ribonuclease H-like"/>
    <property type="match status" value="1"/>
</dbReference>
<dbReference type="SUPFAM" id="SSF56672">
    <property type="entry name" value="DNA/RNA polymerases"/>
    <property type="match status" value="1"/>
</dbReference>
<comment type="caution">
    <text evidence="6">The sequence shown here is derived from an EMBL/GenBank/DDBJ whole genome shotgun (WGS) entry which is preliminary data.</text>
</comment>
<evidence type="ECO:0000259" key="4">
    <source>
        <dbReference type="Pfam" id="PF22936"/>
    </source>
</evidence>
<feature type="domain" description="Retrovirus-related Pol polyprotein from transposon TNT 1-94-like beta-barrel" evidence="4">
    <location>
        <begin position="285"/>
        <end position="354"/>
    </location>
</feature>
<protein>
    <submittedName>
        <fullName evidence="6">Uncharacterized protein</fullName>
    </submittedName>
</protein>
<keyword evidence="1" id="KW-0645">Protease</keyword>
<feature type="compositionally biased region" description="Acidic residues" evidence="2">
    <location>
        <begin position="565"/>
        <end position="575"/>
    </location>
</feature>
<evidence type="ECO:0000259" key="3">
    <source>
        <dbReference type="Pfam" id="PF14244"/>
    </source>
</evidence>
<sequence length="924" mass="105172">MTGSDGGMKKEGSPDINSPFYIHASDYPKQMHVNDTITDNNYTDWSQEMLNFLFAKNKAGFIDGTLMKPEKTATDYMAWMRCDAMVKGWLTTAMKKDIRSSVKHANIASEIWSDLRESYESNIDKNALDFIKTGHERNFKDASEITNVLEFILPTPPLFLVVKKAPPESVAFKAFKPVRREHNVSQNKNVPKYQKRGDTEEKCTECGRIGHTRYGCFKIIGYPEWWPGKVKPRGAAHVETEASLMPGLTKEQYHSFFKHFAQNDVKDGSVRMANMEGKRGWDNDWAVDSGSTEHITHDEIILNNKIVCSNEEPVVIPNGDAIHVKGKGECTLEGESKLKGVLYIPEYNCNLLSKLHTRSLIGAGKYRKSLYRMGLLNDERRAMMTTENTWHKRLRHASEDKLVAINFLKSITLDKLCDSCSKAKQTRLPFSDRFEANLPKRFWGECILTATYIINRLPSKVIDDKTPFELVFNQKPDYDNMQFFGCLTYHRNTDTRGDKFEEKGKPRVFIGYPQRTKGYKVLDIKTSKIIISIDTKSFKEKFPFNGDNLIYVEETNKNSMVNEPNELDGTNDTDEPNVNPTLNENEAEDILSETSSPLGDTTEKLARTPERLVLSQRKYIQDILEDCGFQGCRPSPFPFKQNLILDKRDKEPKVDAGRYRRLVGRLLYLQATRPDIAYSINVLSQFMADPRHSHMDAAHQVLRRSRTGYLLLFKGSPISWKTKKQNVVSRSSAKAEYKSMASTVNEIIWMLWLLKELTINLNGPTSLFCDNQAARHIANNPVFHERTKHAEIPYLLSIIYVDEPVSTIQKSFASLVINEAVTSKDMIVAIPNMKDDNEILHMNSEVSRKVMHSTNAFDALNMIEKGDESGSYRGSPNSGKKVVQDVVGSTSHSPSNTSLVARINDLKSQMIEKKHVLLDDEGKR</sequence>
<dbReference type="PANTHER" id="PTHR11439:SF439">
    <property type="entry name" value="REVERSE TRANSCRIPTASE, RNA-DEPENDENT DNA POLYMERASE-RELATED"/>
    <property type="match status" value="1"/>
</dbReference>
<dbReference type="Pfam" id="PF25597">
    <property type="entry name" value="SH3_retrovirus"/>
    <property type="match status" value="1"/>
</dbReference>
<proteinExistence type="predicted"/>
<reference evidence="6" key="1">
    <citation type="journal article" date="2019" name="Sci. Rep.">
        <title>Draft genome of Tanacetum cinerariifolium, the natural source of mosquito coil.</title>
        <authorList>
            <person name="Yamashiro T."/>
            <person name="Shiraishi A."/>
            <person name="Satake H."/>
            <person name="Nakayama K."/>
        </authorList>
    </citation>
    <scope>NUCLEOTIDE SEQUENCE</scope>
</reference>
<feature type="region of interest" description="Disordered" evidence="2">
    <location>
        <begin position="560"/>
        <end position="579"/>
    </location>
</feature>
<dbReference type="InterPro" id="IPR012337">
    <property type="entry name" value="RNaseH-like_sf"/>
</dbReference>
<dbReference type="AlphaFoldDB" id="A0A6L2P2G9"/>
<dbReference type="Pfam" id="PF14244">
    <property type="entry name" value="Retrotran_gag_3"/>
    <property type="match status" value="1"/>
</dbReference>
<organism evidence="6">
    <name type="scientific">Tanacetum cinerariifolium</name>
    <name type="common">Dalmatian daisy</name>
    <name type="synonym">Chrysanthemum cinerariifolium</name>
    <dbReference type="NCBI Taxonomy" id="118510"/>
    <lineage>
        <taxon>Eukaryota</taxon>
        <taxon>Viridiplantae</taxon>
        <taxon>Streptophyta</taxon>
        <taxon>Embryophyta</taxon>
        <taxon>Tracheophyta</taxon>
        <taxon>Spermatophyta</taxon>
        <taxon>Magnoliopsida</taxon>
        <taxon>eudicotyledons</taxon>
        <taxon>Gunneridae</taxon>
        <taxon>Pentapetalae</taxon>
        <taxon>asterids</taxon>
        <taxon>campanulids</taxon>
        <taxon>Asterales</taxon>
        <taxon>Asteraceae</taxon>
        <taxon>Asteroideae</taxon>
        <taxon>Anthemideae</taxon>
        <taxon>Anthemidinae</taxon>
        <taxon>Tanacetum</taxon>
    </lineage>
</organism>
<name>A0A6L2P2G9_TANCI</name>
<keyword evidence="1" id="KW-0064">Aspartyl protease</keyword>
<dbReference type="InterPro" id="IPR043502">
    <property type="entry name" value="DNA/RNA_pol_sf"/>
</dbReference>
<dbReference type="InterPro" id="IPR029472">
    <property type="entry name" value="Copia-like_N"/>
</dbReference>
<keyword evidence="1" id="KW-0378">Hydrolase</keyword>
<feature type="compositionally biased region" description="Polar residues" evidence="2">
    <location>
        <begin position="887"/>
        <end position="896"/>
    </location>
</feature>
<evidence type="ECO:0000259" key="5">
    <source>
        <dbReference type="Pfam" id="PF25597"/>
    </source>
</evidence>
<gene>
    <name evidence="6" type="ORF">Tci_064561</name>
</gene>
<evidence type="ECO:0000256" key="2">
    <source>
        <dbReference type="SAM" id="MobiDB-lite"/>
    </source>
</evidence>
<evidence type="ECO:0000256" key="1">
    <source>
        <dbReference type="ARBA" id="ARBA00022750"/>
    </source>
</evidence>
<dbReference type="CDD" id="cd09272">
    <property type="entry name" value="RNase_HI_RT_Ty1"/>
    <property type="match status" value="1"/>
</dbReference>
<accession>A0A6L2P2G9</accession>